<keyword evidence="3" id="KW-1185">Reference proteome</keyword>
<feature type="compositionally biased region" description="Polar residues" evidence="1">
    <location>
        <begin position="146"/>
        <end position="155"/>
    </location>
</feature>
<gene>
    <name evidence="2" type="ORF">DERP_013153</name>
</gene>
<feature type="compositionally biased region" description="Basic residues" evidence="1">
    <location>
        <begin position="195"/>
        <end position="205"/>
    </location>
</feature>
<protein>
    <submittedName>
        <fullName evidence="2">Uncharacterized protein</fullName>
    </submittedName>
</protein>
<feature type="compositionally biased region" description="Low complexity" evidence="1">
    <location>
        <begin position="156"/>
        <end position="171"/>
    </location>
</feature>
<reference evidence="2 3" key="2">
    <citation type="journal article" date="2022" name="Mol. Biol. Evol.">
        <title>Comparative Genomics Reveals Insights into the Divergent Evolution of Astigmatic Mites and Household Pest Adaptations.</title>
        <authorList>
            <person name="Xiong Q."/>
            <person name="Wan A.T."/>
            <person name="Liu X."/>
            <person name="Fung C.S."/>
            <person name="Xiao X."/>
            <person name="Malainual N."/>
            <person name="Hou J."/>
            <person name="Wang L."/>
            <person name="Wang M."/>
            <person name="Yang K.Y."/>
            <person name="Cui Y."/>
            <person name="Leung E.L."/>
            <person name="Nong W."/>
            <person name="Shin S.K."/>
            <person name="Au S.W."/>
            <person name="Jeong K.Y."/>
            <person name="Chew F.T."/>
            <person name="Hui J.H."/>
            <person name="Leung T.F."/>
            <person name="Tungtrongchitr A."/>
            <person name="Zhong N."/>
            <person name="Liu Z."/>
            <person name="Tsui S.K."/>
        </authorList>
    </citation>
    <scope>NUCLEOTIDE SEQUENCE [LARGE SCALE GENOMIC DNA]</scope>
    <source>
        <strain evidence="2">Derp</strain>
    </source>
</reference>
<comment type="caution">
    <text evidence="2">The sequence shown here is derived from an EMBL/GenBank/DDBJ whole genome shotgun (WGS) entry which is preliminary data.</text>
</comment>
<feature type="region of interest" description="Disordered" evidence="1">
    <location>
        <begin position="114"/>
        <end position="221"/>
    </location>
</feature>
<evidence type="ECO:0000256" key="1">
    <source>
        <dbReference type="SAM" id="MobiDB-lite"/>
    </source>
</evidence>
<evidence type="ECO:0000313" key="3">
    <source>
        <dbReference type="Proteomes" id="UP000887458"/>
    </source>
</evidence>
<feature type="compositionally biased region" description="Low complexity" evidence="1">
    <location>
        <begin position="129"/>
        <end position="145"/>
    </location>
</feature>
<reference evidence="2 3" key="1">
    <citation type="journal article" date="2018" name="J. Allergy Clin. Immunol.">
        <title>High-quality assembly of Dermatophagoides pteronyssinus genome and transcriptome reveals a wide range of novel allergens.</title>
        <authorList>
            <person name="Liu X.Y."/>
            <person name="Yang K.Y."/>
            <person name="Wang M.Q."/>
            <person name="Kwok J.S."/>
            <person name="Zeng X."/>
            <person name="Yang Z."/>
            <person name="Xiao X.J."/>
            <person name="Lau C.P."/>
            <person name="Li Y."/>
            <person name="Huang Z.M."/>
            <person name="Ba J.G."/>
            <person name="Yim A.K."/>
            <person name="Ouyang C.Y."/>
            <person name="Ngai S.M."/>
            <person name="Chan T.F."/>
            <person name="Leung E.L."/>
            <person name="Liu L."/>
            <person name="Liu Z.G."/>
            <person name="Tsui S.K."/>
        </authorList>
    </citation>
    <scope>NUCLEOTIDE SEQUENCE [LARGE SCALE GENOMIC DNA]</scope>
    <source>
        <strain evidence="2">Derp</strain>
    </source>
</reference>
<name>A0ABQ8J3D2_DERPT</name>
<accession>A0ABQ8J3D2</accession>
<proteinExistence type="predicted"/>
<evidence type="ECO:0000313" key="2">
    <source>
        <dbReference type="EMBL" id="KAH9417039.1"/>
    </source>
</evidence>
<dbReference type="EMBL" id="NJHN03000082">
    <property type="protein sequence ID" value="KAH9417039.1"/>
    <property type="molecule type" value="Genomic_DNA"/>
</dbReference>
<organism evidence="2 3">
    <name type="scientific">Dermatophagoides pteronyssinus</name>
    <name type="common">European house dust mite</name>
    <dbReference type="NCBI Taxonomy" id="6956"/>
    <lineage>
        <taxon>Eukaryota</taxon>
        <taxon>Metazoa</taxon>
        <taxon>Ecdysozoa</taxon>
        <taxon>Arthropoda</taxon>
        <taxon>Chelicerata</taxon>
        <taxon>Arachnida</taxon>
        <taxon>Acari</taxon>
        <taxon>Acariformes</taxon>
        <taxon>Sarcoptiformes</taxon>
        <taxon>Astigmata</taxon>
        <taxon>Psoroptidia</taxon>
        <taxon>Analgoidea</taxon>
        <taxon>Pyroglyphidae</taxon>
        <taxon>Dermatophagoidinae</taxon>
        <taxon>Dermatophagoides</taxon>
    </lineage>
</organism>
<sequence>MRHLHEQYEDCIGKNSSSKIFYDPNGRCDIRQNQCICSDMKPSNIDLKIFEIVLEIAFLLACLLGYKACSSLCCKDQQQQQQQQHGQNDYGSDDGDCEHDSFTIDSSIRAIDSVGSGNRRDLKSDEESILSSSIMKSSINERSSSLNNKSGTSVPNLMNGLNNKANNIGSNQRSQSCRYSSKDSYGNKTTNSVKQARRMSRKRRMTPNGSNGGQNSCSNSRASSPCYNCRIYKEVYSPSAQCKSCRSLLLSVAATSPSSSVSAVAAADHHKDKDLIKDKDNDFWKHFRKFPETFP</sequence>
<dbReference type="Proteomes" id="UP000887458">
    <property type="component" value="Unassembled WGS sequence"/>
</dbReference>
<feature type="compositionally biased region" description="Polar residues" evidence="1">
    <location>
        <begin position="172"/>
        <end position="194"/>
    </location>
</feature>